<dbReference type="InterPro" id="IPR050482">
    <property type="entry name" value="Sensor_HK_TwoCompSys"/>
</dbReference>
<keyword evidence="7" id="KW-0067">ATP-binding</keyword>
<keyword evidence="9" id="KW-0175">Coiled coil</keyword>
<dbReference type="EC" id="2.7.13.3" evidence="2"/>
<feature type="coiled-coil region" evidence="9">
    <location>
        <begin position="370"/>
        <end position="409"/>
    </location>
</feature>
<evidence type="ECO:0000256" key="1">
    <source>
        <dbReference type="ARBA" id="ARBA00000085"/>
    </source>
</evidence>
<dbReference type="SMART" id="SM00387">
    <property type="entry name" value="HATPase_c"/>
    <property type="match status" value="1"/>
</dbReference>
<dbReference type="Pfam" id="PF07695">
    <property type="entry name" value="7TMR-DISM_7TM"/>
    <property type="match status" value="1"/>
</dbReference>
<feature type="transmembrane region" description="Helical" evidence="10">
    <location>
        <begin position="253"/>
        <end position="271"/>
    </location>
</feature>
<accession>A0AAT9GK50</accession>
<dbReference type="GO" id="GO:0000155">
    <property type="term" value="F:phosphorelay sensor kinase activity"/>
    <property type="evidence" value="ECO:0007669"/>
    <property type="project" value="InterPro"/>
</dbReference>
<evidence type="ECO:0000256" key="2">
    <source>
        <dbReference type="ARBA" id="ARBA00012438"/>
    </source>
</evidence>
<dbReference type="AlphaFoldDB" id="A0AAT9GK50"/>
<feature type="transmembrane region" description="Helical" evidence="10">
    <location>
        <begin position="157"/>
        <end position="180"/>
    </location>
</feature>
<comment type="catalytic activity">
    <reaction evidence="1">
        <text>ATP + protein L-histidine = ADP + protein N-phospho-L-histidine.</text>
        <dbReference type="EC" id="2.7.13.3"/>
    </reaction>
</comment>
<keyword evidence="6" id="KW-0418">Kinase</keyword>
<protein>
    <recommendedName>
        <fullName evidence="2">histidine kinase</fullName>
        <ecNumber evidence="2">2.7.13.3</ecNumber>
    </recommendedName>
</protein>
<evidence type="ECO:0000259" key="11">
    <source>
        <dbReference type="PROSITE" id="PS50109"/>
    </source>
</evidence>
<keyword evidence="10" id="KW-1133">Transmembrane helix</keyword>
<evidence type="ECO:0000256" key="8">
    <source>
        <dbReference type="ARBA" id="ARBA00023012"/>
    </source>
</evidence>
<evidence type="ECO:0000256" key="4">
    <source>
        <dbReference type="ARBA" id="ARBA00022679"/>
    </source>
</evidence>
<feature type="transmembrane region" description="Helical" evidence="10">
    <location>
        <begin position="187"/>
        <end position="211"/>
    </location>
</feature>
<dbReference type="PROSITE" id="PS50109">
    <property type="entry name" value="HIS_KIN"/>
    <property type="match status" value="1"/>
</dbReference>
<reference evidence="12" key="1">
    <citation type="submission" date="2024-02" db="EMBL/GenBank/DDBJ databases">
        <title>Sediminibacterium planktonica sp. nov. and Sediminibacterium longus sp. nov., isolated from surface lake and river water.</title>
        <authorList>
            <person name="Watanabe K."/>
            <person name="Takemine S."/>
            <person name="Ishii Y."/>
            <person name="Ogata Y."/>
            <person name="Shindo C."/>
            <person name="Suda W."/>
        </authorList>
    </citation>
    <scope>NUCLEOTIDE SEQUENCE</scope>
    <source>
        <strain evidence="12">KACHI17</strain>
    </source>
</reference>
<keyword evidence="8" id="KW-0902">Two-component regulatory system</keyword>
<keyword evidence="4" id="KW-0808">Transferase</keyword>
<feature type="transmembrane region" description="Helical" evidence="10">
    <location>
        <begin position="342"/>
        <end position="366"/>
    </location>
</feature>
<evidence type="ECO:0000256" key="9">
    <source>
        <dbReference type="SAM" id="Coils"/>
    </source>
</evidence>
<dbReference type="Gene3D" id="1.20.5.1930">
    <property type="match status" value="1"/>
</dbReference>
<dbReference type="SUPFAM" id="SSF55874">
    <property type="entry name" value="ATPase domain of HSP90 chaperone/DNA topoisomerase II/histidine kinase"/>
    <property type="match status" value="1"/>
</dbReference>
<sequence length="594" mass="68874">MLGAFRLTHFSNDLSTPEFFITADSADYSPEKALTQIQKYPEKITDGFFNAGFTQYRWWVLITVSPKEKSWLQIANPHINDIRIYEEDEGKWRQNYVSGDYYPYEKRVFDDPDFWYPISPKQQRILMLVDKKGESLNIPLRMIRESALAPYLANRNFFHGIFFGWIILLLMLNAFLWISLKDHIHLFYILYVSFSVCWIIAQWGIGFRFFWPEWTDFTAKARPFFSNVSYIFLLELTARFFTIPNTQALFTRAIRIVQTLLVISSIGLLLIDYASSSTLLRYVFLTSMNIIWIVAAILIILFIAKSYKKQRTLSQFFLAAIGFFAAYVILLLLSQYNLGGQWMFFANVYGAPVGFLGESTILSFGLSQRYNVYKKEKELITQALEKEKREVADKMIQTQEEERNRLARELHDGLGGLLGGIRIGAHHRLKSDPETQNWIGEQIDLAVTDLRNIAHDLMPVQLQEQGLDKILEKTVSRWNGGEGIKIRYSSQLINRYPLRTEAALYRIVLELLHNIKKHAEATEVTIEIWEDEKMKKLTLLVEDNGKGFDMGKEEGIGCKSIRQRVQYMNGKVNLDSSHLGSTVIIDVSLENENR</sequence>
<dbReference type="InterPro" id="IPR011622">
    <property type="entry name" value="7TMR_DISM_rcpt_extracell_dom2"/>
</dbReference>
<feature type="transmembrane region" description="Helical" evidence="10">
    <location>
        <begin position="316"/>
        <end position="336"/>
    </location>
</feature>
<proteinExistence type="predicted"/>
<keyword evidence="10" id="KW-0812">Transmembrane</keyword>
<feature type="transmembrane region" description="Helical" evidence="10">
    <location>
        <begin position="223"/>
        <end position="241"/>
    </location>
</feature>
<dbReference type="Pfam" id="PF07696">
    <property type="entry name" value="7TMR-DISMED2"/>
    <property type="match status" value="1"/>
</dbReference>
<evidence type="ECO:0000256" key="3">
    <source>
        <dbReference type="ARBA" id="ARBA00022553"/>
    </source>
</evidence>
<name>A0AAT9GK50_9BACT</name>
<evidence type="ECO:0000256" key="10">
    <source>
        <dbReference type="SAM" id="Phobius"/>
    </source>
</evidence>
<dbReference type="InterPro" id="IPR005467">
    <property type="entry name" value="His_kinase_dom"/>
</dbReference>
<evidence type="ECO:0000256" key="6">
    <source>
        <dbReference type="ARBA" id="ARBA00022777"/>
    </source>
</evidence>
<dbReference type="InterPro" id="IPR036890">
    <property type="entry name" value="HATPase_C_sf"/>
</dbReference>
<keyword evidence="10" id="KW-0472">Membrane</keyword>
<dbReference type="InterPro" id="IPR011712">
    <property type="entry name" value="Sig_transdc_His_kin_sub3_dim/P"/>
</dbReference>
<keyword evidence="5" id="KW-0547">Nucleotide-binding</keyword>
<evidence type="ECO:0000256" key="5">
    <source>
        <dbReference type="ARBA" id="ARBA00022741"/>
    </source>
</evidence>
<gene>
    <name evidence="12" type="ORF">KACHI17_19590</name>
</gene>
<organism evidence="12">
    <name type="scientific">Sediminibacterium sp. KACHI17</name>
    <dbReference type="NCBI Taxonomy" id="1751071"/>
    <lineage>
        <taxon>Bacteria</taxon>
        <taxon>Pseudomonadati</taxon>
        <taxon>Bacteroidota</taxon>
        <taxon>Chitinophagia</taxon>
        <taxon>Chitinophagales</taxon>
        <taxon>Chitinophagaceae</taxon>
        <taxon>Sediminibacterium</taxon>
    </lineage>
</organism>
<dbReference type="Gene3D" id="3.30.565.10">
    <property type="entry name" value="Histidine kinase-like ATPase, C-terminal domain"/>
    <property type="match status" value="1"/>
</dbReference>
<dbReference type="GO" id="GO:0016020">
    <property type="term" value="C:membrane"/>
    <property type="evidence" value="ECO:0007669"/>
    <property type="project" value="InterPro"/>
</dbReference>
<keyword evidence="3" id="KW-0597">Phosphoprotein</keyword>
<dbReference type="GO" id="GO:0005524">
    <property type="term" value="F:ATP binding"/>
    <property type="evidence" value="ECO:0007669"/>
    <property type="project" value="UniProtKB-KW"/>
</dbReference>
<dbReference type="CDD" id="cd16917">
    <property type="entry name" value="HATPase_UhpB-NarQ-NarX-like"/>
    <property type="match status" value="1"/>
</dbReference>
<evidence type="ECO:0000313" key="12">
    <source>
        <dbReference type="EMBL" id="BFG71078.1"/>
    </source>
</evidence>
<dbReference type="EMBL" id="AP029612">
    <property type="protein sequence ID" value="BFG71078.1"/>
    <property type="molecule type" value="Genomic_DNA"/>
</dbReference>
<dbReference type="GO" id="GO:0046983">
    <property type="term" value="F:protein dimerization activity"/>
    <property type="evidence" value="ECO:0007669"/>
    <property type="project" value="InterPro"/>
</dbReference>
<dbReference type="InterPro" id="IPR011623">
    <property type="entry name" value="7TMR_DISM_rcpt_extracell_dom1"/>
</dbReference>
<dbReference type="PANTHER" id="PTHR24421:SF10">
    <property type="entry name" value="NITRATE_NITRITE SENSOR PROTEIN NARQ"/>
    <property type="match status" value="1"/>
</dbReference>
<feature type="transmembrane region" description="Helical" evidence="10">
    <location>
        <begin position="283"/>
        <end position="304"/>
    </location>
</feature>
<evidence type="ECO:0000256" key="7">
    <source>
        <dbReference type="ARBA" id="ARBA00022840"/>
    </source>
</evidence>
<dbReference type="Pfam" id="PF02518">
    <property type="entry name" value="HATPase_c"/>
    <property type="match status" value="1"/>
</dbReference>
<dbReference type="InterPro" id="IPR003594">
    <property type="entry name" value="HATPase_dom"/>
</dbReference>
<dbReference type="Pfam" id="PF07730">
    <property type="entry name" value="HisKA_3"/>
    <property type="match status" value="1"/>
</dbReference>
<dbReference type="Gene3D" id="2.60.40.2380">
    <property type="match status" value="1"/>
</dbReference>
<feature type="domain" description="Histidine kinase" evidence="11">
    <location>
        <begin position="405"/>
        <end position="591"/>
    </location>
</feature>
<dbReference type="PANTHER" id="PTHR24421">
    <property type="entry name" value="NITRATE/NITRITE SENSOR PROTEIN NARX-RELATED"/>
    <property type="match status" value="1"/>
</dbReference>